<reference evidence="7 8" key="1">
    <citation type="submission" date="2018-07" db="EMBL/GenBank/DDBJ databases">
        <title>Genomic Encyclopedia of Type Strains, Phase IV (KMG-IV): sequencing the most valuable type-strain genomes for metagenomic binning, comparative biology and taxonomic classification.</title>
        <authorList>
            <person name="Goeker M."/>
        </authorList>
    </citation>
    <scope>NUCLEOTIDE SEQUENCE [LARGE SCALE GENOMIC DNA]</scope>
    <source>
        <strain evidence="7 8">DSM 21634</strain>
    </source>
</reference>
<evidence type="ECO:0000256" key="3">
    <source>
        <dbReference type="ARBA" id="ARBA00023004"/>
    </source>
</evidence>
<evidence type="ECO:0000313" key="8">
    <source>
        <dbReference type="Proteomes" id="UP000252884"/>
    </source>
</evidence>
<evidence type="ECO:0000259" key="6">
    <source>
        <dbReference type="PROSITE" id="PS51007"/>
    </source>
</evidence>
<dbReference type="GO" id="GO:0009055">
    <property type="term" value="F:electron transfer activity"/>
    <property type="evidence" value="ECO:0007669"/>
    <property type="project" value="InterPro"/>
</dbReference>
<accession>A0A368Y258</accession>
<dbReference type="NCBIfam" id="TIGR04494">
    <property type="entry name" value="c550_PedF"/>
    <property type="match status" value="1"/>
</dbReference>
<dbReference type="InterPro" id="IPR030991">
    <property type="entry name" value="c550_proteobact"/>
</dbReference>
<evidence type="ECO:0000256" key="4">
    <source>
        <dbReference type="PROSITE-ProRule" id="PRU00433"/>
    </source>
</evidence>
<feature type="signal peptide" evidence="5">
    <location>
        <begin position="1"/>
        <end position="23"/>
    </location>
</feature>
<evidence type="ECO:0000256" key="1">
    <source>
        <dbReference type="ARBA" id="ARBA00022617"/>
    </source>
</evidence>
<dbReference type="Proteomes" id="UP000252884">
    <property type="component" value="Unassembled WGS sequence"/>
</dbReference>
<dbReference type="OrthoDB" id="9797504at2"/>
<dbReference type="SUPFAM" id="SSF46626">
    <property type="entry name" value="Cytochrome c"/>
    <property type="match status" value="1"/>
</dbReference>
<dbReference type="GO" id="GO:0020037">
    <property type="term" value="F:heme binding"/>
    <property type="evidence" value="ECO:0007669"/>
    <property type="project" value="InterPro"/>
</dbReference>
<proteinExistence type="predicted"/>
<keyword evidence="1 4" id="KW-0349">Heme</keyword>
<protein>
    <submittedName>
        <fullName evidence="7">Cytochrome c-550 PedF</fullName>
    </submittedName>
</protein>
<organism evidence="7 8">
    <name type="scientific">Pseudorhodoferax soli</name>
    <dbReference type="NCBI Taxonomy" id="545864"/>
    <lineage>
        <taxon>Bacteria</taxon>
        <taxon>Pseudomonadati</taxon>
        <taxon>Pseudomonadota</taxon>
        <taxon>Betaproteobacteria</taxon>
        <taxon>Burkholderiales</taxon>
        <taxon>Comamonadaceae</taxon>
    </lineage>
</organism>
<dbReference type="Gene3D" id="1.10.760.10">
    <property type="entry name" value="Cytochrome c-like domain"/>
    <property type="match status" value="1"/>
</dbReference>
<sequence length="158" mass="16959">MKTVRTLIAALALALGQAGPAFAHGDMAPQAVDTHTLPPLGDKPLEDNPYSVVGSKAAANGEAVRIGSSAYNANCARCHGLEAKSGGIAPDLRKLNADCGDAKKPDKACMVEMDQYFFTTVMQGRTRDGRVYMPPFKEIFTQEAIWAIRSYVDSKKPD</sequence>
<dbReference type="PROSITE" id="PS51007">
    <property type="entry name" value="CYTC"/>
    <property type="match status" value="1"/>
</dbReference>
<keyword evidence="2 4" id="KW-0479">Metal-binding</keyword>
<dbReference type="RefSeq" id="WP_114468268.1">
    <property type="nucleotide sequence ID" value="NZ_QPJK01000003.1"/>
</dbReference>
<keyword evidence="3 4" id="KW-0408">Iron</keyword>
<gene>
    <name evidence="7" type="ORF">DES41_103495</name>
</gene>
<dbReference type="Pfam" id="PF13442">
    <property type="entry name" value="Cytochrome_CBB3"/>
    <property type="match status" value="1"/>
</dbReference>
<dbReference type="InterPro" id="IPR036909">
    <property type="entry name" value="Cyt_c-like_dom_sf"/>
</dbReference>
<dbReference type="GO" id="GO:0046872">
    <property type="term" value="F:metal ion binding"/>
    <property type="evidence" value="ECO:0007669"/>
    <property type="project" value="UniProtKB-KW"/>
</dbReference>
<feature type="chain" id="PRO_5016620359" evidence="5">
    <location>
        <begin position="24"/>
        <end position="158"/>
    </location>
</feature>
<dbReference type="AlphaFoldDB" id="A0A368Y258"/>
<comment type="caution">
    <text evidence="7">The sequence shown here is derived from an EMBL/GenBank/DDBJ whole genome shotgun (WGS) entry which is preliminary data.</text>
</comment>
<keyword evidence="5" id="KW-0732">Signal</keyword>
<evidence type="ECO:0000313" key="7">
    <source>
        <dbReference type="EMBL" id="RCW72887.1"/>
    </source>
</evidence>
<evidence type="ECO:0000256" key="5">
    <source>
        <dbReference type="SAM" id="SignalP"/>
    </source>
</evidence>
<keyword evidence="8" id="KW-1185">Reference proteome</keyword>
<dbReference type="InterPro" id="IPR009056">
    <property type="entry name" value="Cyt_c-like_dom"/>
</dbReference>
<dbReference type="EMBL" id="QPJK01000003">
    <property type="protein sequence ID" value="RCW72887.1"/>
    <property type="molecule type" value="Genomic_DNA"/>
</dbReference>
<feature type="domain" description="Cytochrome c" evidence="6">
    <location>
        <begin position="56"/>
        <end position="156"/>
    </location>
</feature>
<name>A0A368Y258_9BURK</name>
<evidence type="ECO:0000256" key="2">
    <source>
        <dbReference type="ARBA" id="ARBA00022723"/>
    </source>
</evidence>